<keyword evidence="1" id="KW-0880">Kelch repeat</keyword>
<dbReference type="Pfam" id="PF24681">
    <property type="entry name" value="Kelch_KLHDC2_KLHL20_DRC7"/>
    <property type="match status" value="1"/>
</dbReference>
<reference evidence="3" key="1">
    <citation type="submission" date="2021-01" db="EMBL/GenBank/DDBJ databases">
        <title>Metabolic potential, ecology and presence of endohyphal bacteria is reflected in genomic diversity of Mucoromycotina.</title>
        <authorList>
            <person name="Muszewska A."/>
            <person name="Okrasinska A."/>
            <person name="Steczkiewicz K."/>
            <person name="Drgas O."/>
            <person name="Orlowska M."/>
            <person name="Perlinska-Lenart U."/>
            <person name="Aleksandrzak-Piekarczyk T."/>
            <person name="Szatraj K."/>
            <person name="Zielenkiewicz U."/>
            <person name="Pilsyk S."/>
            <person name="Malc E."/>
            <person name="Mieczkowski P."/>
            <person name="Kruszewska J.S."/>
            <person name="Biernat P."/>
            <person name="Pawlowska J."/>
        </authorList>
    </citation>
    <scope>NUCLEOTIDE SEQUENCE</scope>
    <source>
        <strain evidence="3">WA0000018081</strain>
    </source>
</reference>
<protein>
    <recommendedName>
        <fullName evidence="5">Kelch repeat-containing protein</fullName>
    </recommendedName>
</protein>
<dbReference type="PANTHER" id="PTHR46093">
    <property type="entry name" value="ACYL-COA-BINDING DOMAIN-CONTAINING PROTEIN 5"/>
    <property type="match status" value="1"/>
</dbReference>
<evidence type="ECO:0000313" key="3">
    <source>
        <dbReference type="EMBL" id="KAG2230499.1"/>
    </source>
</evidence>
<evidence type="ECO:0000313" key="4">
    <source>
        <dbReference type="Proteomes" id="UP000613177"/>
    </source>
</evidence>
<dbReference type="Gene3D" id="2.120.10.80">
    <property type="entry name" value="Kelch-type beta propeller"/>
    <property type="match status" value="2"/>
</dbReference>
<dbReference type="AlphaFoldDB" id="A0A8H7VX84"/>
<keyword evidence="4" id="KW-1185">Reference proteome</keyword>
<evidence type="ECO:0000256" key="1">
    <source>
        <dbReference type="ARBA" id="ARBA00022441"/>
    </source>
</evidence>
<evidence type="ECO:0008006" key="5">
    <source>
        <dbReference type="Google" id="ProtNLM"/>
    </source>
</evidence>
<organism evidence="3 4">
    <name type="scientific">Thamnidium elegans</name>
    <dbReference type="NCBI Taxonomy" id="101142"/>
    <lineage>
        <taxon>Eukaryota</taxon>
        <taxon>Fungi</taxon>
        <taxon>Fungi incertae sedis</taxon>
        <taxon>Mucoromycota</taxon>
        <taxon>Mucoromycotina</taxon>
        <taxon>Mucoromycetes</taxon>
        <taxon>Mucorales</taxon>
        <taxon>Mucorineae</taxon>
        <taxon>Mucoraceae</taxon>
        <taxon>Thamnidium</taxon>
    </lineage>
</organism>
<dbReference type="Proteomes" id="UP000613177">
    <property type="component" value="Unassembled WGS sequence"/>
</dbReference>
<accession>A0A8H7VX84</accession>
<sequence length="450" mass="49628">MQEMMPYIQHNNSNFITETMDINPTSNISNLSSTGIRCTATLSNETFQVIDSTTSSSHKETLKWFFKAVSEADNSSFVKAIIPTPRYNGAVSQRLYCYGGTSNQLPTSDHYVFDLSKDFPIDGSIEAWNAVVTGDFETEPNSLFSIVPLTDKYLVHGGLGYGSSTKFLKNTTTLYNTLDGTWSTINSTNQTSMTPSREETSTLDSSNRIWTWGGISDNRTSVNISRTMYHDEFQVLDLNNMAWSFPDSTNTSYPRARIAHTATLGNSGQSIFYIGGLEVNDSDMLSSVSMGEILEYHIANNTWITHQSPSNSTIPSPRRLHTATQIPNVDLILVYGGSATDASKTVADYSYLLNTTSFQWTAVNILNAGAGPRFGHSVFGADSFGNLRNDFFVIDITNWQWVTSFKTDGVYPTASTFNFIGDRSLVGSDFGLYESPGLEQIMAAVVQICS</sequence>
<gene>
    <name evidence="3" type="ORF">INT48_009874</name>
</gene>
<dbReference type="EMBL" id="JAEPRE010000198">
    <property type="protein sequence ID" value="KAG2230499.1"/>
    <property type="molecule type" value="Genomic_DNA"/>
</dbReference>
<proteinExistence type="predicted"/>
<dbReference type="SUPFAM" id="SSF117281">
    <property type="entry name" value="Kelch motif"/>
    <property type="match status" value="1"/>
</dbReference>
<name>A0A8H7VX84_9FUNG</name>
<evidence type="ECO:0000256" key="2">
    <source>
        <dbReference type="ARBA" id="ARBA00022737"/>
    </source>
</evidence>
<keyword evidence="2" id="KW-0677">Repeat</keyword>
<comment type="caution">
    <text evidence="3">The sequence shown here is derived from an EMBL/GenBank/DDBJ whole genome shotgun (WGS) entry which is preliminary data.</text>
</comment>
<dbReference type="PANTHER" id="PTHR46093:SF18">
    <property type="entry name" value="FIBRONECTIN TYPE-III DOMAIN-CONTAINING PROTEIN"/>
    <property type="match status" value="1"/>
</dbReference>
<dbReference type="InterPro" id="IPR015915">
    <property type="entry name" value="Kelch-typ_b-propeller"/>
</dbReference>